<dbReference type="SUPFAM" id="SSF56784">
    <property type="entry name" value="HAD-like"/>
    <property type="match status" value="1"/>
</dbReference>
<evidence type="ECO:0000313" key="6">
    <source>
        <dbReference type="Proteomes" id="UP000065734"/>
    </source>
</evidence>
<dbReference type="SFLD" id="SFLDS00003">
    <property type="entry name" value="Haloacid_Dehalogenase"/>
    <property type="match status" value="1"/>
</dbReference>
<comment type="similarity">
    <text evidence="3">Belongs to the HAD-like hydrolase superfamily. CbbY/CbbZ/Gph/YieH family.</text>
</comment>
<dbReference type="AlphaFoldDB" id="A0A0P0J5K0"/>
<evidence type="ECO:0000256" key="3">
    <source>
        <dbReference type="ARBA" id="ARBA00006171"/>
    </source>
</evidence>
<dbReference type="GO" id="GO:0008967">
    <property type="term" value="F:phosphoglycolate phosphatase activity"/>
    <property type="evidence" value="ECO:0007669"/>
    <property type="project" value="UniProtKB-EC"/>
</dbReference>
<dbReference type="OrthoDB" id="9800058at2"/>
<dbReference type="SFLD" id="SFLDG01129">
    <property type="entry name" value="C1.5:_HAD__Beta-PGM__Phosphata"/>
    <property type="match status" value="1"/>
</dbReference>
<proteinExistence type="inferred from homology"/>
<dbReference type="PANTHER" id="PTHR43434:SF1">
    <property type="entry name" value="PHOSPHOGLYCOLATE PHOSPHATASE"/>
    <property type="match status" value="1"/>
</dbReference>
<keyword evidence="5" id="KW-0378">Hydrolase</keyword>
<dbReference type="Proteomes" id="UP000065734">
    <property type="component" value="Chromosome I"/>
</dbReference>
<evidence type="ECO:0000313" key="5">
    <source>
        <dbReference type="EMBL" id="CUU41379.1"/>
    </source>
</evidence>
<name>A0A0P0J5K0_BLAVI</name>
<dbReference type="GO" id="GO:0006281">
    <property type="term" value="P:DNA repair"/>
    <property type="evidence" value="ECO:0007669"/>
    <property type="project" value="TreeGrafter"/>
</dbReference>
<comment type="pathway">
    <text evidence="2">Organic acid metabolism; glycolate biosynthesis; glycolate from 2-phosphoglycolate: step 1/1.</text>
</comment>
<protein>
    <recommendedName>
        <fullName evidence="4">phosphoglycolate phosphatase</fullName>
        <ecNumber evidence="4">3.1.3.18</ecNumber>
    </recommendedName>
</protein>
<comment type="catalytic activity">
    <reaction evidence="1">
        <text>2-phosphoglycolate + H2O = glycolate + phosphate</text>
        <dbReference type="Rhea" id="RHEA:14369"/>
        <dbReference type="ChEBI" id="CHEBI:15377"/>
        <dbReference type="ChEBI" id="CHEBI:29805"/>
        <dbReference type="ChEBI" id="CHEBI:43474"/>
        <dbReference type="ChEBI" id="CHEBI:58033"/>
        <dbReference type="EC" id="3.1.3.18"/>
    </reaction>
</comment>
<dbReference type="InterPro" id="IPR050155">
    <property type="entry name" value="HAD-like_hydrolase_sf"/>
</dbReference>
<dbReference type="GO" id="GO:0005829">
    <property type="term" value="C:cytosol"/>
    <property type="evidence" value="ECO:0007669"/>
    <property type="project" value="TreeGrafter"/>
</dbReference>
<dbReference type="RefSeq" id="WP_055036624.1">
    <property type="nucleotide sequence ID" value="NZ_AP014854.2"/>
</dbReference>
<organism evidence="5 6">
    <name type="scientific">Blastochloris viridis</name>
    <name type="common">Rhodopseudomonas viridis</name>
    <dbReference type="NCBI Taxonomy" id="1079"/>
    <lineage>
        <taxon>Bacteria</taxon>
        <taxon>Pseudomonadati</taxon>
        <taxon>Pseudomonadota</taxon>
        <taxon>Alphaproteobacteria</taxon>
        <taxon>Hyphomicrobiales</taxon>
        <taxon>Blastochloridaceae</taxon>
        <taxon>Blastochloris</taxon>
    </lineage>
</organism>
<evidence type="ECO:0000256" key="2">
    <source>
        <dbReference type="ARBA" id="ARBA00004818"/>
    </source>
</evidence>
<reference evidence="6" key="1">
    <citation type="journal article" date="2016" name="Genome Announc.">
        <title>Revised genome sequence of the purple photosynthetic bacterium Blastochloris viridis.</title>
        <authorList>
            <person name="Liu L.N."/>
            <person name="Faulkner M."/>
            <person name="Liu X."/>
            <person name="Huang F."/>
            <person name="Darby A.C."/>
            <person name="Hall N."/>
        </authorList>
    </citation>
    <scope>NUCLEOTIDE SEQUENCE [LARGE SCALE GENOMIC DNA]</scope>
    <source>
        <strain evidence="6">ATCC 19567 / DSM 133 / F</strain>
    </source>
</reference>
<dbReference type="Gene3D" id="3.40.50.1000">
    <property type="entry name" value="HAD superfamily/HAD-like"/>
    <property type="match status" value="1"/>
</dbReference>
<dbReference type="InterPro" id="IPR036412">
    <property type="entry name" value="HAD-like_sf"/>
</dbReference>
<keyword evidence="6" id="KW-1185">Reference proteome</keyword>
<dbReference type="InterPro" id="IPR023214">
    <property type="entry name" value="HAD_sf"/>
</dbReference>
<accession>A0A0P0J5K0</accession>
<evidence type="ECO:0000256" key="1">
    <source>
        <dbReference type="ARBA" id="ARBA00000830"/>
    </source>
</evidence>
<dbReference type="Pfam" id="PF00702">
    <property type="entry name" value="Hydrolase"/>
    <property type="match status" value="1"/>
</dbReference>
<dbReference type="STRING" id="1079.BVIR_926"/>
<dbReference type="EC" id="3.1.3.18" evidence="4"/>
<evidence type="ECO:0000256" key="4">
    <source>
        <dbReference type="ARBA" id="ARBA00013078"/>
    </source>
</evidence>
<dbReference type="PANTHER" id="PTHR43434">
    <property type="entry name" value="PHOSPHOGLYCOLATE PHOSPHATASE"/>
    <property type="match status" value="1"/>
</dbReference>
<gene>
    <name evidence="5" type="primary">gph_3</name>
    <name evidence="5" type="ORF">BVIRIDIS_03700</name>
</gene>
<dbReference type="NCBIfam" id="TIGR01549">
    <property type="entry name" value="HAD-SF-IA-v1"/>
    <property type="match status" value="1"/>
</dbReference>
<dbReference type="EMBL" id="LN907867">
    <property type="protein sequence ID" value="CUU41379.1"/>
    <property type="molecule type" value="Genomic_DNA"/>
</dbReference>
<dbReference type="InterPro" id="IPR006439">
    <property type="entry name" value="HAD-SF_hydro_IA"/>
</dbReference>
<sequence>MIRVVVFDFDGTLVDSNPIKDVCFHVAVAGQPGGEDALSAARALGGDRYRIFAETARRLKPDADAAETMALARRLTARYGHCCENRIRCCPIRHGARTTLAALKRQGFRLWLSSGTPDRDLVAVVRKRGWAPLFDGILGSSGSKAENLRRIMALEKAKPREVMMVGDSLDDIVGAREAGTWMVAITVEGRVAARGPFAMRHLYSLPPLIARLRSRPSSRV</sequence>
<dbReference type="KEGG" id="bvr:BVIR_926"/>